<name>A0A8H4QL50_9AGAR</name>
<accession>A0A8H4QL50</accession>
<protein>
    <submittedName>
        <fullName evidence="2">Uncharacterized protein</fullName>
    </submittedName>
</protein>
<sequence length="157" mass="16993">MPSNTSKGGKSSDYVTRGLKATIHNANTSEEAKESAAERLRQMGQEVPADYVSHPKTQGTVEPAGVDEEFDEEDEEPVSELRPGGSRRPKADVEEVDYVEDTIDDEVDESHSRGLARGATNNTMGGYKATLKNPKVSKKAKAHAQAVLDEAYAEDDA</sequence>
<feature type="compositionally biased region" description="Acidic residues" evidence="1">
    <location>
        <begin position="94"/>
        <end position="108"/>
    </location>
</feature>
<reference evidence="2 3" key="1">
    <citation type="submission" date="2019-12" db="EMBL/GenBank/DDBJ databases">
        <authorList>
            <person name="Floudas D."/>
            <person name="Bentzer J."/>
            <person name="Ahren D."/>
            <person name="Johansson T."/>
            <person name="Persson P."/>
            <person name="Tunlid A."/>
        </authorList>
    </citation>
    <scope>NUCLEOTIDE SEQUENCE [LARGE SCALE GENOMIC DNA]</scope>
    <source>
        <strain evidence="2 3">CBS 102.39</strain>
    </source>
</reference>
<feature type="compositionally biased region" description="Basic and acidic residues" evidence="1">
    <location>
        <begin position="30"/>
        <end position="41"/>
    </location>
</feature>
<organism evidence="2 3">
    <name type="scientific">Agrocybe pediades</name>
    <dbReference type="NCBI Taxonomy" id="84607"/>
    <lineage>
        <taxon>Eukaryota</taxon>
        <taxon>Fungi</taxon>
        <taxon>Dikarya</taxon>
        <taxon>Basidiomycota</taxon>
        <taxon>Agaricomycotina</taxon>
        <taxon>Agaricomycetes</taxon>
        <taxon>Agaricomycetidae</taxon>
        <taxon>Agaricales</taxon>
        <taxon>Agaricineae</taxon>
        <taxon>Strophariaceae</taxon>
        <taxon>Agrocybe</taxon>
    </lineage>
</organism>
<comment type="caution">
    <text evidence="2">The sequence shown here is derived from an EMBL/GenBank/DDBJ whole genome shotgun (WGS) entry which is preliminary data.</text>
</comment>
<evidence type="ECO:0000313" key="2">
    <source>
        <dbReference type="EMBL" id="KAF4613160.1"/>
    </source>
</evidence>
<dbReference type="Proteomes" id="UP000521872">
    <property type="component" value="Unassembled WGS sequence"/>
</dbReference>
<dbReference type="InterPro" id="IPR052670">
    <property type="entry name" value="UPF0654_domain"/>
</dbReference>
<dbReference type="EMBL" id="JAACJL010000046">
    <property type="protein sequence ID" value="KAF4613160.1"/>
    <property type="molecule type" value="Genomic_DNA"/>
</dbReference>
<gene>
    <name evidence="2" type="ORF">D9613_011108</name>
</gene>
<feature type="region of interest" description="Disordered" evidence="1">
    <location>
        <begin position="1"/>
        <end position="128"/>
    </location>
</feature>
<evidence type="ECO:0000313" key="3">
    <source>
        <dbReference type="Proteomes" id="UP000521872"/>
    </source>
</evidence>
<feature type="compositionally biased region" description="Acidic residues" evidence="1">
    <location>
        <begin position="65"/>
        <end position="78"/>
    </location>
</feature>
<proteinExistence type="predicted"/>
<dbReference type="PANTHER" id="PTHR36576:SF1">
    <property type="entry name" value="UPF0654 PROTEIN C11D3.01C-RELATED"/>
    <property type="match status" value="1"/>
</dbReference>
<dbReference type="PANTHER" id="PTHR36576">
    <property type="entry name" value="UPF0654 PROTEIN C11D3.01C-RELATED"/>
    <property type="match status" value="1"/>
</dbReference>
<dbReference type="InterPro" id="IPR018824">
    <property type="entry name" value="Conidiation-specific_6"/>
</dbReference>
<keyword evidence="3" id="KW-1185">Reference proteome</keyword>
<dbReference type="GO" id="GO:0005737">
    <property type="term" value="C:cytoplasm"/>
    <property type="evidence" value="ECO:0007669"/>
    <property type="project" value="TreeGrafter"/>
</dbReference>
<dbReference type="AlphaFoldDB" id="A0A8H4QL50"/>
<evidence type="ECO:0000256" key="1">
    <source>
        <dbReference type="SAM" id="MobiDB-lite"/>
    </source>
</evidence>
<dbReference type="Pfam" id="PF10346">
    <property type="entry name" value="Con-6"/>
    <property type="match status" value="2"/>
</dbReference>